<keyword evidence="6" id="KW-1185">Reference proteome</keyword>
<dbReference type="InterPro" id="IPR016163">
    <property type="entry name" value="Ald_DH_C"/>
</dbReference>
<dbReference type="InterPro" id="IPR047110">
    <property type="entry name" value="GABD/Sad-like"/>
</dbReference>
<evidence type="ECO:0000313" key="5">
    <source>
        <dbReference type="EMBL" id="WAJ70639.1"/>
    </source>
</evidence>
<comment type="similarity">
    <text evidence="1">Belongs to the aldehyde dehydrogenase family.</text>
</comment>
<evidence type="ECO:0000256" key="3">
    <source>
        <dbReference type="ARBA" id="ARBA00023002"/>
    </source>
</evidence>
<dbReference type="Gene3D" id="3.40.605.10">
    <property type="entry name" value="Aldehyde Dehydrogenase, Chain A, domain 1"/>
    <property type="match status" value="1"/>
</dbReference>
<dbReference type="PANTHER" id="PTHR43217">
    <property type="entry name" value="SUCCINATE SEMIALDEHYDE DEHYDROGENASE [NAD(P)+] SAD"/>
    <property type="match status" value="1"/>
</dbReference>
<evidence type="ECO:0000256" key="2">
    <source>
        <dbReference type="ARBA" id="ARBA00022857"/>
    </source>
</evidence>
<evidence type="ECO:0000259" key="4">
    <source>
        <dbReference type="Pfam" id="PF00171"/>
    </source>
</evidence>
<name>A0ABY7AQN4_9ALTE</name>
<dbReference type="InterPro" id="IPR016161">
    <property type="entry name" value="Ald_DH/histidinol_DH"/>
</dbReference>
<dbReference type="Proteomes" id="UP001163726">
    <property type="component" value="Chromosome"/>
</dbReference>
<dbReference type="PANTHER" id="PTHR43217:SF1">
    <property type="entry name" value="SUCCINATE SEMIALDEHYDE DEHYDROGENASE [NAD(P)+] SAD"/>
    <property type="match status" value="1"/>
</dbReference>
<dbReference type="InterPro" id="IPR015590">
    <property type="entry name" value="Aldehyde_DH_dom"/>
</dbReference>
<dbReference type="InterPro" id="IPR016162">
    <property type="entry name" value="Ald_DH_N"/>
</dbReference>
<organism evidence="5 6">
    <name type="scientific">Catenovulum adriaticum</name>
    <dbReference type="NCBI Taxonomy" id="2984846"/>
    <lineage>
        <taxon>Bacteria</taxon>
        <taxon>Pseudomonadati</taxon>
        <taxon>Pseudomonadota</taxon>
        <taxon>Gammaproteobacteria</taxon>
        <taxon>Alteromonadales</taxon>
        <taxon>Alteromonadaceae</taxon>
        <taxon>Catenovulum</taxon>
    </lineage>
</organism>
<gene>
    <name evidence="5" type="ORF">OLW01_02140</name>
</gene>
<proteinExistence type="inferred from homology"/>
<accession>A0ABY7AQN4</accession>
<dbReference type="Gene3D" id="3.40.309.10">
    <property type="entry name" value="Aldehyde Dehydrogenase, Chain A, domain 2"/>
    <property type="match status" value="1"/>
</dbReference>
<keyword evidence="3" id="KW-0560">Oxidoreductase</keyword>
<reference evidence="5" key="1">
    <citation type="submission" date="2022-10" db="EMBL/GenBank/DDBJ databases">
        <title>Catenovulum adriacola sp. nov. isolated in the Harbour of Susak.</title>
        <authorList>
            <person name="Schoch T."/>
            <person name="Reich S.J."/>
            <person name="Stoeferle S."/>
            <person name="Flaiz M."/>
            <person name="Kazda M."/>
            <person name="Riedel C.U."/>
            <person name="Duerre P."/>
        </authorList>
    </citation>
    <scope>NUCLEOTIDE SEQUENCE</scope>
    <source>
        <strain evidence="5">TS8</strain>
    </source>
</reference>
<evidence type="ECO:0000313" key="6">
    <source>
        <dbReference type="Proteomes" id="UP001163726"/>
    </source>
</evidence>
<protein>
    <submittedName>
        <fullName evidence="5">NAD-dependent succinate-semialdehyde dehydrogenase</fullName>
    </submittedName>
</protein>
<dbReference type="Pfam" id="PF00171">
    <property type="entry name" value="Aldedh"/>
    <property type="match status" value="1"/>
</dbReference>
<dbReference type="CDD" id="cd07100">
    <property type="entry name" value="ALDH_SSADH1_GabD1"/>
    <property type="match status" value="1"/>
</dbReference>
<evidence type="ECO:0000256" key="1">
    <source>
        <dbReference type="ARBA" id="ARBA00009986"/>
    </source>
</evidence>
<dbReference type="RefSeq" id="WP_268074989.1">
    <property type="nucleotide sequence ID" value="NZ_CP109965.1"/>
</dbReference>
<keyword evidence="2" id="KW-0521">NADP</keyword>
<dbReference type="EMBL" id="CP109965">
    <property type="protein sequence ID" value="WAJ70639.1"/>
    <property type="molecule type" value="Genomic_DNA"/>
</dbReference>
<feature type="domain" description="Aldehyde dehydrogenase" evidence="4">
    <location>
        <begin position="8"/>
        <end position="461"/>
    </location>
</feature>
<dbReference type="InterPro" id="IPR044148">
    <property type="entry name" value="ALDH_GabD1-like"/>
</dbReference>
<sequence>MAISEKAHQSAIEIINPANNEFVRRYQTMSQAQLHQVIDSVNDAFNGWRTFSLKQRGQCFKKASALLTAQSTELANLMTQEMGKVHKEALGEIKKCAWVCEYYADKAESFLADEEIESDLSESWVSYQPLGVVLSVMPWNFPFWQVFRFAAPTLMAGNVALLKHARQVTGCALAIEAIFEQAGFPKNVFKSLLISSDEVESVIKHKAVRAVTLTGSTNAGSKVASTAGKYIKKTVLELGGSDPYIILSDADIQLAAEKSCQSRMINAGQSCIAAKRFIVLEDVYDEFLQAFKAQMQNKVMGDPNHPESDFGPQANLDLRDILHQQVTSSIKAGAKCVLGGEIPAKAGAWYPATILSEVQSGMPAYNEELFGPVASVIKAKNIEHAIEIANDSEFGLGGAIFTQDIALAKKLAKEALDTGTVAINDFVKSDPRLPFGGVKTSGYGRELASFGIKEFVNIKTIGVA</sequence>
<dbReference type="SUPFAM" id="SSF53720">
    <property type="entry name" value="ALDH-like"/>
    <property type="match status" value="1"/>
</dbReference>